<organism evidence="1 2">
    <name type="scientific">Acaulospora colombiana</name>
    <dbReference type="NCBI Taxonomy" id="27376"/>
    <lineage>
        <taxon>Eukaryota</taxon>
        <taxon>Fungi</taxon>
        <taxon>Fungi incertae sedis</taxon>
        <taxon>Mucoromycota</taxon>
        <taxon>Glomeromycotina</taxon>
        <taxon>Glomeromycetes</taxon>
        <taxon>Diversisporales</taxon>
        <taxon>Acaulosporaceae</taxon>
        <taxon>Acaulospora</taxon>
    </lineage>
</organism>
<proteinExistence type="predicted"/>
<evidence type="ECO:0000313" key="1">
    <source>
        <dbReference type="EMBL" id="CAG8455536.1"/>
    </source>
</evidence>
<dbReference type="Proteomes" id="UP000789525">
    <property type="component" value="Unassembled WGS sequence"/>
</dbReference>
<keyword evidence="2" id="KW-1185">Reference proteome</keyword>
<sequence length="53" mass="6263">MEELTSKTVKPNISINKKDLFKINKALSTHNFLIKLLKQPDKLINKHRNNQYN</sequence>
<comment type="caution">
    <text evidence="1">The sequence shown here is derived from an EMBL/GenBank/DDBJ whole genome shotgun (WGS) entry which is preliminary data.</text>
</comment>
<gene>
    <name evidence="1" type="ORF">ACOLOM_LOCUS944</name>
</gene>
<dbReference type="EMBL" id="CAJVPT010001046">
    <property type="protein sequence ID" value="CAG8455536.1"/>
    <property type="molecule type" value="Genomic_DNA"/>
</dbReference>
<name>A0ACA9K6S0_9GLOM</name>
<accession>A0ACA9K6S0</accession>
<evidence type="ECO:0000313" key="2">
    <source>
        <dbReference type="Proteomes" id="UP000789525"/>
    </source>
</evidence>
<reference evidence="1" key="1">
    <citation type="submission" date="2021-06" db="EMBL/GenBank/DDBJ databases">
        <authorList>
            <person name="Kallberg Y."/>
            <person name="Tangrot J."/>
            <person name="Rosling A."/>
        </authorList>
    </citation>
    <scope>NUCLEOTIDE SEQUENCE</scope>
    <source>
        <strain evidence="1">CL356</strain>
    </source>
</reference>
<protein>
    <submittedName>
        <fullName evidence="1">6073_t:CDS:1</fullName>
    </submittedName>
</protein>